<dbReference type="Gene3D" id="3.40.630.30">
    <property type="match status" value="1"/>
</dbReference>
<evidence type="ECO:0000313" key="5">
    <source>
        <dbReference type="Proteomes" id="UP000029839"/>
    </source>
</evidence>
<dbReference type="PANTHER" id="PTHR43877">
    <property type="entry name" value="AMINOALKYLPHOSPHONATE N-ACETYLTRANSFERASE-RELATED-RELATED"/>
    <property type="match status" value="1"/>
</dbReference>
<protein>
    <submittedName>
        <fullName evidence="4">GNAT family acetyltransferase</fullName>
    </submittedName>
</protein>
<dbReference type="GO" id="GO:0016747">
    <property type="term" value="F:acyltransferase activity, transferring groups other than amino-acyl groups"/>
    <property type="evidence" value="ECO:0007669"/>
    <property type="project" value="InterPro"/>
</dbReference>
<dbReference type="OrthoDB" id="5243635at2"/>
<dbReference type="InterPro" id="IPR000182">
    <property type="entry name" value="GNAT_dom"/>
</dbReference>
<dbReference type="RefSeq" id="WP_043610721.1">
    <property type="nucleotide sequence ID" value="NZ_AXCY01000266.1"/>
</dbReference>
<comment type="caution">
    <text evidence="4">The sequence shown here is derived from an EMBL/GenBank/DDBJ whole genome shotgun (WGS) entry which is preliminary data.</text>
</comment>
<dbReference type="PROSITE" id="PS51186">
    <property type="entry name" value="GNAT"/>
    <property type="match status" value="1"/>
</dbReference>
<reference evidence="4 5" key="2">
    <citation type="journal article" date="2015" name="Stand. Genomic Sci.">
        <title>Draft genome sequence of Cellulomonas carbonis T26(T) and comparative analysis of six Cellulomonas genomes.</title>
        <authorList>
            <person name="Zhuang W."/>
            <person name="Zhang S."/>
            <person name="Xia X."/>
            <person name="Wang G."/>
        </authorList>
    </citation>
    <scope>NUCLEOTIDE SEQUENCE [LARGE SCALE GENOMIC DNA]</scope>
    <source>
        <strain evidence="4 5">T26</strain>
    </source>
</reference>
<dbReference type="AlphaFoldDB" id="A0A0A0BIP8"/>
<dbReference type="EMBL" id="AXCY01000266">
    <property type="protein sequence ID" value="KGM08388.1"/>
    <property type="molecule type" value="Genomic_DNA"/>
</dbReference>
<dbReference type="Proteomes" id="UP000029839">
    <property type="component" value="Unassembled WGS sequence"/>
</dbReference>
<dbReference type="SUPFAM" id="SSF55729">
    <property type="entry name" value="Acyl-CoA N-acyltransferases (Nat)"/>
    <property type="match status" value="1"/>
</dbReference>
<evidence type="ECO:0000256" key="2">
    <source>
        <dbReference type="ARBA" id="ARBA00023315"/>
    </source>
</evidence>
<evidence type="ECO:0000313" key="4">
    <source>
        <dbReference type="EMBL" id="KGM08388.1"/>
    </source>
</evidence>
<evidence type="ECO:0000256" key="1">
    <source>
        <dbReference type="ARBA" id="ARBA00022679"/>
    </source>
</evidence>
<sequence>MALFRETADVSVRPATPGDETDVARIQLVAWRTDHGELLGSETLDAVDEEAVRRQWEQAIVAPPSPAHRVLVACAGPRVVGFVASAPDGDAVQLLALEVDPDHRRGGHGSRLLAACVDLARERGATRLVTWVLEGDEPRGRFLAGAGLGPDGARRELASGPDGGTRTVAEARWEAEI</sequence>
<reference evidence="4 5" key="1">
    <citation type="submission" date="2013-08" db="EMBL/GenBank/DDBJ databases">
        <title>Genome sequencing of Cellulomonas carbonis T26.</title>
        <authorList>
            <person name="Chen F."/>
            <person name="Li Y."/>
            <person name="Wang G."/>
        </authorList>
    </citation>
    <scope>NUCLEOTIDE SEQUENCE [LARGE SCALE GENOMIC DNA]</scope>
    <source>
        <strain evidence="4 5">T26</strain>
    </source>
</reference>
<keyword evidence="2" id="KW-0012">Acyltransferase</keyword>
<gene>
    <name evidence="4" type="ORF">N868_03190</name>
</gene>
<accession>A0A0A0BIP8</accession>
<proteinExistence type="predicted"/>
<dbReference type="InterPro" id="IPR016181">
    <property type="entry name" value="Acyl_CoA_acyltransferase"/>
</dbReference>
<dbReference type="Pfam" id="PF00583">
    <property type="entry name" value="Acetyltransf_1"/>
    <property type="match status" value="1"/>
</dbReference>
<organism evidence="4 5">
    <name type="scientific">Cellulomonas carbonis T26</name>
    <dbReference type="NCBI Taxonomy" id="947969"/>
    <lineage>
        <taxon>Bacteria</taxon>
        <taxon>Bacillati</taxon>
        <taxon>Actinomycetota</taxon>
        <taxon>Actinomycetes</taxon>
        <taxon>Micrococcales</taxon>
        <taxon>Cellulomonadaceae</taxon>
        <taxon>Cellulomonas</taxon>
    </lineage>
</organism>
<evidence type="ECO:0000259" key="3">
    <source>
        <dbReference type="PROSITE" id="PS51186"/>
    </source>
</evidence>
<feature type="domain" description="N-acetyltransferase" evidence="3">
    <location>
        <begin position="10"/>
        <end position="174"/>
    </location>
</feature>
<dbReference type="InterPro" id="IPR050832">
    <property type="entry name" value="Bact_Acetyltransf"/>
</dbReference>
<keyword evidence="5" id="KW-1185">Reference proteome</keyword>
<dbReference type="CDD" id="cd04301">
    <property type="entry name" value="NAT_SF"/>
    <property type="match status" value="1"/>
</dbReference>
<name>A0A0A0BIP8_9CELL</name>
<keyword evidence="1 4" id="KW-0808">Transferase</keyword>